<evidence type="ECO:0000313" key="3">
    <source>
        <dbReference type="EMBL" id="CAJ1407929.1"/>
    </source>
</evidence>
<reference evidence="3" key="1">
    <citation type="submission" date="2023-08" db="EMBL/GenBank/DDBJ databases">
        <authorList>
            <person name="Chen Y."/>
            <person name="Shah S."/>
            <person name="Dougan E. K."/>
            <person name="Thang M."/>
            <person name="Chan C."/>
        </authorList>
    </citation>
    <scope>NUCLEOTIDE SEQUENCE</scope>
</reference>
<evidence type="ECO:0000256" key="1">
    <source>
        <dbReference type="ARBA" id="ARBA00022723"/>
    </source>
</evidence>
<proteinExistence type="predicted"/>
<accession>A0AA36NIA6</accession>
<evidence type="ECO:0000313" key="4">
    <source>
        <dbReference type="Proteomes" id="UP001178507"/>
    </source>
</evidence>
<evidence type="ECO:0000256" key="2">
    <source>
        <dbReference type="ARBA" id="ARBA00023004"/>
    </source>
</evidence>
<comment type="caution">
    <text evidence="3">The sequence shown here is derived from an EMBL/GenBank/DDBJ whole genome shotgun (WGS) entry which is preliminary data.</text>
</comment>
<sequence>MMASKQPWAVDDPALDVDVLSLTPKIMRVRGMLSHQECSLLRLLMLEAIIYFGDSSGHVASRPGANESSGFGPFERPLLRAQDSDHISFHFAQPPNFVRNLIERVAKLAGLHPNNVEPIYHLYIPGSMPPNLHLDNFNKYLWPHRHFSVSLFLDDYADGGTVFPLLLNTFGDSAGTTSLALESREVDAWQHILNEERLVRVASDNDAYAHRRIDASEPVFFRQQLLQAAQEMCRHGRAAQMPVLPEKGTMYLWFNYLQNGEDDVRTIHAGCSARNDYKMLGAFFLRDASGPFREHEAFWHPFQRREHQVQETQRQMEIITVQKFRLNHIAALFELERKAVFELHGGQAAVRLASFHQEYARRLLHDDLEKLIKRQYESMVSEHGLTAEVRWSMVTTDGSFF</sequence>
<protein>
    <recommendedName>
        <fullName evidence="5">Prolyl 4-hydroxylase alpha subunit domain-containing protein</fullName>
    </recommendedName>
</protein>
<evidence type="ECO:0008006" key="5">
    <source>
        <dbReference type="Google" id="ProtNLM"/>
    </source>
</evidence>
<dbReference type="Proteomes" id="UP001178507">
    <property type="component" value="Unassembled WGS sequence"/>
</dbReference>
<keyword evidence="2" id="KW-0408">Iron</keyword>
<dbReference type="EMBL" id="CAUJNA010003696">
    <property type="protein sequence ID" value="CAJ1407929.1"/>
    <property type="molecule type" value="Genomic_DNA"/>
</dbReference>
<dbReference type="AlphaFoldDB" id="A0AA36NIA6"/>
<dbReference type="GO" id="GO:0005783">
    <property type="term" value="C:endoplasmic reticulum"/>
    <property type="evidence" value="ECO:0007669"/>
    <property type="project" value="TreeGrafter"/>
</dbReference>
<dbReference type="Gene3D" id="2.60.120.620">
    <property type="entry name" value="q2cbj1_9rhob like domain"/>
    <property type="match status" value="1"/>
</dbReference>
<dbReference type="InterPro" id="IPR045054">
    <property type="entry name" value="P4HA-like"/>
</dbReference>
<keyword evidence="4" id="KW-1185">Reference proteome</keyword>
<dbReference type="PANTHER" id="PTHR10869">
    <property type="entry name" value="PROLYL 4-HYDROXYLASE ALPHA SUBUNIT"/>
    <property type="match status" value="1"/>
</dbReference>
<organism evidence="3 4">
    <name type="scientific">Effrenium voratum</name>
    <dbReference type="NCBI Taxonomy" id="2562239"/>
    <lineage>
        <taxon>Eukaryota</taxon>
        <taxon>Sar</taxon>
        <taxon>Alveolata</taxon>
        <taxon>Dinophyceae</taxon>
        <taxon>Suessiales</taxon>
        <taxon>Symbiodiniaceae</taxon>
        <taxon>Effrenium</taxon>
    </lineage>
</organism>
<keyword evidence="1" id="KW-0479">Metal-binding</keyword>
<dbReference type="GO" id="GO:0004656">
    <property type="term" value="F:procollagen-proline 4-dioxygenase activity"/>
    <property type="evidence" value="ECO:0007669"/>
    <property type="project" value="TreeGrafter"/>
</dbReference>
<name>A0AA36NIA6_9DINO</name>
<gene>
    <name evidence="3" type="ORF">EVOR1521_LOCUS29510</name>
</gene>
<dbReference type="GO" id="GO:0046872">
    <property type="term" value="F:metal ion binding"/>
    <property type="evidence" value="ECO:0007669"/>
    <property type="project" value="UniProtKB-KW"/>
</dbReference>
<dbReference type="PANTHER" id="PTHR10869:SF246">
    <property type="entry name" value="TRANSMEMBRANE PROLYL 4-HYDROXYLASE"/>
    <property type="match status" value="1"/>
</dbReference>